<accession>A0AAN9CC93</accession>
<evidence type="ECO:0000313" key="1">
    <source>
        <dbReference type="EMBL" id="KAK7128016.1"/>
    </source>
</evidence>
<dbReference type="EMBL" id="JAYKXH010000022">
    <property type="protein sequence ID" value="KAK7128016.1"/>
    <property type="molecule type" value="Genomic_DNA"/>
</dbReference>
<organism evidence="1 2">
    <name type="scientific">Phoxinus phoxinus</name>
    <name type="common">Eurasian minnow</name>
    <dbReference type="NCBI Taxonomy" id="58324"/>
    <lineage>
        <taxon>Eukaryota</taxon>
        <taxon>Metazoa</taxon>
        <taxon>Chordata</taxon>
        <taxon>Craniata</taxon>
        <taxon>Vertebrata</taxon>
        <taxon>Euteleostomi</taxon>
        <taxon>Actinopterygii</taxon>
        <taxon>Neopterygii</taxon>
        <taxon>Teleostei</taxon>
        <taxon>Ostariophysi</taxon>
        <taxon>Cypriniformes</taxon>
        <taxon>Leuciscidae</taxon>
        <taxon>Phoxininae</taxon>
        <taxon>Phoxinus</taxon>
    </lineage>
</organism>
<reference evidence="1 2" key="1">
    <citation type="submission" date="2024-02" db="EMBL/GenBank/DDBJ databases">
        <title>Chromosome-level genome assembly of the Eurasian Minnow (Phoxinus phoxinus).</title>
        <authorList>
            <person name="Oriowo T.O."/>
            <person name="Martin S."/>
            <person name="Stange M."/>
            <person name="Chrysostomakis Y."/>
            <person name="Brown T."/>
            <person name="Winkler S."/>
            <person name="Kukowka S."/>
            <person name="Myers E.W."/>
            <person name="Bohne A."/>
        </authorList>
    </citation>
    <scope>NUCLEOTIDE SEQUENCE [LARGE SCALE GENOMIC DNA]</scope>
    <source>
        <strain evidence="1">ZFMK-TIS-60720</strain>
        <tissue evidence="1">Whole Organism</tissue>
    </source>
</reference>
<keyword evidence="2" id="KW-1185">Reference proteome</keyword>
<dbReference type="Proteomes" id="UP001364617">
    <property type="component" value="Unassembled WGS sequence"/>
</dbReference>
<evidence type="ECO:0000313" key="2">
    <source>
        <dbReference type="Proteomes" id="UP001364617"/>
    </source>
</evidence>
<name>A0AAN9CC93_9TELE</name>
<sequence>MERMAFQTRTVSAAALVLTSSEDDEQCLLTSTPVKKPTPIQTALVSPCPSTPGGLNTSASSIGVCPTDESYQLESTIPPTSSSSSEEEGVKDWREKKIIVNESSLMSLFRFCQMCGKTISSKVIFDSGAQRKVKWICFGGHSGTWTSSPDLRGMPSPISSQGVIY</sequence>
<dbReference type="AlphaFoldDB" id="A0AAN9CC93"/>
<protein>
    <submittedName>
        <fullName evidence="1">Uncharacterized protein</fullName>
    </submittedName>
</protein>
<proteinExistence type="predicted"/>
<gene>
    <name evidence="1" type="ORF">R3I93_020568</name>
</gene>
<comment type="caution">
    <text evidence="1">The sequence shown here is derived from an EMBL/GenBank/DDBJ whole genome shotgun (WGS) entry which is preliminary data.</text>
</comment>